<name>H8Z903_NEMA1</name>
<dbReference type="AlphaFoldDB" id="H8Z903"/>
<gene>
    <name evidence="1" type="ORF">NERG_00074</name>
</gene>
<dbReference type="EMBL" id="JH604633">
    <property type="protein sequence ID" value="EHY66434.1"/>
    <property type="molecule type" value="Genomic_DNA"/>
</dbReference>
<proteinExistence type="predicted"/>
<reference evidence="1" key="1">
    <citation type="submission" date="2011-03" db="EMBL/GenBank/DDBJ databases">
        <title>The Genome Sequence of Nematocida sp1 strain ERTm2.</title>
        <authorList>
            <consortium name="The Broad Institute Genome Sequencing Platform"/>
            <consortium name="The Broad Institute Genome Sequencing Center for Infectious Disease"/>
            <person name="Cuomo C."/>
            <person name="Troemel E."/>
            <person name="Young S.K."/>
            <person name="Zeng Q."/>
            <person name="Gargeya S."/>
            <person name="Fitzgerald M."/>
            <person name="Haas B."/>
            <person name="Abouelleil A."/>
            <person name="Alvarado L."/>
            <person name="Arachchi H.M."/>
            <person name="Berlin A."/>
            <person name="Brown A."/>
            <person name="Chapman S.B."/>
            <person name="Chen Z."/>
            <person name="Dunbar C."/>
            <person name="Freedman E."/>
            <person name="Gearin G."/>
            <person name="Gellesch M."/>
            <person name="Goldberg J."/>
            <person name="Griggs A."/>
            <person name="Gujja S."/>
            <person name="Heilman E.R."/>
            <person name="Heiman D."/>
            <person name="Howarth C."/>
            <person name="Larson L."/>
            <person name="Lui A."/>
            <person name="MacDonald P.J.P."/>
            <person name="Mehta T."/>
            <person name="Montmayeur A."/>
            <person name="Murphy C."/>
            <person name="Neiman D."/>
            <person name="Pearson M."/>
            <person name="Priest M."/>
            <person name="Roberts A."/>
            <person name="Saif S."/>
            <person name="Shea T."/>
            <person name="Shenoy N."/>
            <person name="Sisk P."/>
            <person name="Stolte C."/>
            <person name="Sykes S."/>
            <person name="White J."/>
            <person name="Yandava C."/>
            <person name="Wortman J."/>
            <person name="Nusbaum C."/>
            <person name="Birren B."/>
        </authorList>
    </citation>
    <scope>NUCLEOTIDE SEQUENCE</scope>
    <source>
        <strain evidence="1">ERTm2</strain>
    </source>
</reference>
<evidence type="ECO:0000313" key="1">
    <source>
        <dbReference type="EMBL" id="EHY66434.1"/>
    </source>
</evidence>
<dbReference type="Proteomes" id="UP000005622">
    <property type="component" value="Unassembled WGS sequence"/>
</dbReference>
<dbReference type="HOGENOM" id="CLU_2868181_0_0_1"/>
<accession>H8Z903</accession>
<sequence length="64" mass="6887">MEKIAQILDEEGVEVYYSNLLIDKAFKKTGRAISATVVLVVDEFEGGPKRQAVCSAQGEAGEAL</sequence>
<protein>
    <submittedName>
        <fullName evidence="1">Uncharacterized protein</fullName>
    </submittedName>
</protein>
<organism evidence="1">
    <name type="scientific">Nematocida ausubeli (strain ATCC PRA-371 / ERTm2)</name>
    <name type="common">Nematode killer fungus</name>
    <dbReference type="NCBI Taxonomy" id="1913371"/>
    <lineage>
        <taxon>Eukaryota</taxon>
        <taxon>Fungi</taxon>
        <taxon>Fungi incertae sedis</taxon>
        <taxon>Microsporidia</taxon>
        <taxon>Nematocida</taxon>
    </lineage>
</organism>